<dbReference type="Pfam" id="PF10502">
    <property type="entry name" value="Peptidase_S26"/>
    <property type="match status" value="1"/>
</dbReference>
<evidence type="ECO:0000313" key="2">
    <source>
        <dbReference type="EMBL" id="HIR63272.1"/>
    </source>
</evidence>
<dbReference type="GO" id="GO:0004252">
    <property type="term" value="F:serine-type endopeptidase activity"/>
    <property type="evidence" value="ECO:0007669"/>
    <property type="project" value="InterPro"/>
</dbReference>
<dbReference type="CDD" id="cd06530">
    <property type="entry name" value="S26_SPase_I"/>
    <property type="match status" value="1"/>
</dbReference>
<proteinExistence type="predicted"/>
<dbReference type="InterPro" id="IPR019533">
    <property type="entry name" value="Peptidase_S26"/>
</dbReference>
<dbReference type="GO" id="GO:0006465">
    <property type="term" value="P:signal peptide processing"/>
    <property type="evidence" value="ECO:0007669"/>
    <property type="project" value="InterPro"/>
</dbReference>
<organism evidence="2 3">
    <name type="scientific">Candidatus Coprenecus avistercoris</name>
    <dbReference type="NCBI Taxonomy" id="2840730"/>
    <lineage>
        <taxon>Bacteria</taxon>
        <taxon>Pseudomonadati</taxon>
        <taxon>Bacteroidota</taxon>
        <taxon>Bacteroidia</taxon>
        <taxon>Bacteroidales</taxon>
        <taxon>Rikenellaceae</taxon>
        <taxon>Rikenellaceae incertae sedis</taxon>
        <taxon>Candidatus Coprenecus</taxon>
    </lineage>
</organism>
<dbReference type="Proteomes" id="UP000886744">
    <property type="component" value="Unassembled WGS sequence"/>
</dbReference>
<name>A0A9D1E293_9BACT</name>
<comment type="caution">
    <text evidence="2">The sequence shown here is derived from an EMBL/GenBank/DDBJ whole genome shotgun (WGS) entry which is preliminary data.</text>
</comment>
<sequence>MTARDVITNIGGYSGDDIFSMSPVYVPASGDTVRMSDPSSHLYHKIVEYERRHGNGQSGEGIHIFDRNYYFVTGDNHTASCDSRHWGFVPEEFLISYMLFKF</sequence>
<dbReference type="InterPro" id="IPR036286">
    <property type="entry name" value="LexA/Signal_pep-like_sf"/>
</dbReference>
<evidence type="ECO:0000259" key="1">
    <source>
        <dbReference type="Pfam" id="PF10502"/>
    </source>
</evidence>
<protein>
    <recommendedName>
        <fullName evidence="1">Peptidase S26 domain-containing protein</fullName>
    </recommendedName>
</protein>
<dbReference type="SUPFAM" id="SSF51306">
    <property type="entry name" value="LexA/Signal peptidase"/>
    <property type="match status" value="1"/>
</dbReference>
<gene>
    <name evidence="2" type="ORF">IAC94_07105</name>
</gene>
<reference evidence="2" key="1">
    <citation type="submission" date="2020-10" db="EMBL/GenBank/DDBJ databases">
        <authorList>
            <person name="Gilroy R."/>
        </authorList>
    </citation>
    <scope>NUCLEOTIDE SEQUENCE</scope>
    <source>
        <strain evidence="2">ChiHjej13B12-12457</strain>
    </source>
</reference>
<dbReference type="AlphaFoldDB" id="A0A9D1E293"/>
<dbReference type="EMBL" id="DVHI01000085">
    <property type="protein sequence ID" value="HIR63272.1"/>
    <property type="molecule type" value="Genomic_DNA"/>
</dbReference>
<feature type="domain" description="Peptidase S26" evidence="1">
    <location>
        <begin position="65"/>
        <end position="96"/>
    </location>
</feature>
<accession>A0A9D1E293</accession>
<evidence type="ECO:0000313" key="3">
    <source>
        <dbReference type="Proteomes" id="UP000886744"/>
    </source>
</evidence>
<reference evidence="2" key="2">
    <citation type="journal article" date="2021" name="PeerJ">
        <title>Extensive microbial diversity within the chicken gut microbiome revealed by metagenomics and culture.</title>
        <authorList>
            <person name="Gilroy R."/>
            <person name="Ravi A."/>
            <person name="Getino M."/>
            <person name="Pursley I."/>
            <person name="Horton D.L."/>
            <person name="Alikhan N.F."/>
            <person name="Baker D."/>
            <person name="Gharbi K."/>
            <person name="Hall N."/>
            <person name="Watson M."/>
            <person name="Adriaenssens E.M."/>
            <person name="Foster-Nyarko E."/>
            <person name="Jarju S."/>
            <person name="Secka A."/>
            <person name="Antonio M."/>
            <person name="Oren A."/>
            <person name="Chaudhuri R.R."/>
            <person name="La Ragione R."/>
            <person name="Hildebrand F."/>
            <person name="Pallen M.J."/>
        </authorList>
    </citation>
    <scope>NUCLEOTIDE SEQUENCE</scope>
    <source>
        <strain evidence="2">ChiHjej13B12-12457</strain>
    </source>
</reference>
<dbReference type="Gene3D" id="2.10.109.10">
    <property type="entry name" value="Umud Fragment, subunit A"/>
    <property type="match status" value="1"/>
</dbReference>